<dbReference type="EMBL" id="CP031023">
    <property type="protein sequence ID" value="AZA16391.1"/>
    <property type="molecule type" value="Genomic_DNA"/>
</dbReference>
<accession>A0A061CF88</accession>
<dbReference type="OrthoDB" id="2329678at2"/>
<dbReference type="RefSeq" id="WP_003619118.1">
    <property type="nucleotide sequence ID" value="NZ_BJLK01000004.1"/>
</dbReference>
<reference evidence="3 4" key="2">
    <citation type="submission" date="2021-12" db="EMBL/GenBank/DDBJ databases">
        <title>Antimicrobial susceptibility of Lactobacillus delbrueckii subsp. lactis obtained from milk products and other habitats.</title>
        <authorList>
            <person name="Shani N."/>
        </authorList>
    </citation>
    <scope>NUCLEOTIDE SEQUENCE [LARGE SCALE GENOMIC DNA]</scope>
    <source>
        <strain evidence="3 4">FAM 21755</strain>
    </source>
</reference>
<dbReference type="Proteomes" id="UP001200334">
    <property type="component" value="Unassembled WGS sequence"/>
</dbReference>
<feature type="transmembrane region" description="Helical" evidence="1">
    <location>
        <begin position="44"/>
        <end position="65"/>
    </location>
</feature>
<dbReference type="EMBL" id="JAJNUY010000001">
    <property type="protein sequence ID" value="MCD5562628.1"/>
    <property type="molecule type" value="Genomic_DNA"/>
</dbReference>
<evidence type="ECO:0000313" key="4">
    <source>
        <dbReference type="Proteomes" id="UP001200334"/>
    </source>
</evidence>
<name>A0A061CF88_LACDL</name>
<evidence type="ECO:0000256" key="1">
    <source>
        <dbReference type="SAM" id="Phobius"/>
    </source>
</evidence>
<feature type="transmembrane region" description="Helical" evidence="1">
    <location>
        <begin position="71"/>
        <end position="89"/>
    </location>
</feature>
<dbReference type="AlphaFoldDB" id="A0A061CF88"/>
<gene>
    <name evidence="2" type="ORF">DQL93_07720</name>
    <name evidence="3" type="ORF">LOB85_00335</name>
</gene>
<proteinExistence type="predicted"/>
<keyword evidence="1" id="KW-0472">Membrane</keyword>
<organism evidence="2">
    <name type="scientific">Lactobacillus delbrueckii subsp. lactis</name>
    <dbReference type="NCBI Taxonomy" id="29397"/>
    <lineage>
        <taxon>Bacteria</taxon>
        <taxon>Bacillati</taxon>
        <taxon>Bacillota</taxon>
        <taxon>Bacilli</taxon>
        <taxon>Lactobacillales</taxon>
        <taxon>Lactobacillaceae</taxon>
        <taxon>Lactobacillus</taxon>
    </lineage>
</organism>
<protein>
    <submittedName>
        <fullName evidence="2">Uncharacterized protein</fullName>
    </submittedName>
</protein>
<sequence length="94" mass="10849">MLYIRIFMIIFIACLLLTAWYLWHRRNGAFLVFDVSSSPELHSLMTICSWTLLAISVLGIVLLFFDNKYLNLITLFLGSATIFIFALLLSQNNQ</sequence>
<reference evidence="2" key="1">
    <citation type="submission" date="2018-07" db="EMBL/GenBank/DDBJ databases">
        <authorList>
            <person name="Somerville V."/>
        </authorList>
    </citation>
    <scope>NUCLEOTIDE SEQUENCE</scope>
    <source>
        <strain evidence="2">NWC_2_2</strain>
    </source>
</reference>
<feature type="transmembrane region" description="Helical" evidence="1">
    <location>
        <begin position="6"/>
        <end position="23"/>
    </location>
</feature>
<keyword evidence="1" id="KW-1133">Transmembrane helix</keyword>
<evidence type="ECO:0000313" key="3">
    <source>
        <dbReference type="EMBL" id="MCD5562628.1"/>
    </source>
</evidence>
<evidence type="ECO:0000313" key="2">
    <source>
        <dbReference type="EMBL" id="AZA16391.1"/>
    </source>
</evidence>
<keyword evidence="1" id="KW-0812">Transmembrane</keyword>